<dbReference type="Pfam" id="PF01734">
    <property type="entry name" value="Patatin"/>
    <property type="match status" value="1"/>
</dbReference>
<feature type="active site" description="Nucleophile" evidence="4">
    <location>
        <position position="73"/>
    </location>
</feature>
<feature type="short sequence motif" description="GXSXG" evidence="4">
    <location>
        <begin position="71"/>
        <end position="75"/>
    </location>
</feature>
<feature type="active site" description="Proton acceptor" evidence="4">
    <location>
        <position position="185"/>
    </location>
</feature>
<evidence type="ECO:0000313" key="7">
    <source>
        <dbReference type="Proteomes" id="UP000199758"/>
    </source>
</evidence>
<keyword evidence="3 4" id="KW-0443">Lipid metabolism</keyword>
<evidence type="ECO:0000259" key="5">
    <source>
        <dbReference type="PROSITE" id="PS51635"/>
    </source>
</evidence>
<keyword evidence="1 4" id="KW-0378">Hydrolase</keyword>
<dbReference type="Gene3D" id="3.40.1090.10">
    <property type="entry name" value="Cytosolic phospholipase A2 catalytic domain"/>
    <property type="match status" value="2"/>
</dbReference>
<dbReference type="PROSITE" id="PS51635">
    <property type="entry name" value="PNPLA"/>
    <property type="match status" value="1"/>
</dbReference>
<dbReference type="PANTHER" id="PTHR14226">
    <property type="entry name" value="NEUROPATHY TARGET ESTERASE/SWISS CHEESE D.MELANOGASTER"/>
    <property type="match status" value="1"/>
</dbReference>
<evidence type="ECO:0000256" key="4">
    <source>
        <dbReference type="PROSITE-ProRule" id="PRU01161"/>
    </source>
</evidence>
<dbReference type="SUPFAM" id="SSF52151">
    <property type="entry name" value="FabD/lysophospholipase-like"/>
    <property type="match status" value="1"/>
</dbReference>
<keyword evidence="2 4" id="KW-0442">Lipid degradation</keyword>
<evidence type="ECO:0000313" key="6">
    <source>
        <dbReference type="EMBL" id="SHH12434.1"/>
    </source>
</evidence>
<dbReference type="InterPro" id="IPR002641">
    <property type="entry name" value="PNPLA_dom"/>
</dbReference>
<keyword evidence="7" id="KW-1185">Reference proteome</keyword>
<feature type="domain" description="PNPLA" evidence="5">
    <location>
        <begin position="40"/>
        <end position="198"/>
    </location>
</feature>
<comment type="caution">
    <text evidence="4">Lacks conserved residue(s) required for the propagation of feature annotation.</text>
</comment>
<dbReference type="AlphaFoldDB" id="A0A1M5QE03"/>
<protein>
    <submittedName>
        <fullName evidence="6">NTE family protein</fullName>
    </submittedName>
</protein>
<evidence type="ECO:0000256" key="3">
    <source>
        <dbReference type="ARBA" id="ARBA00023098"/>
    </source>
</evidence>
<dbReference type="InterPro" id="IPR050301">
    <property type="entry name" value="NTE"/>
</dbReference>
<sequence length="307" mass="31840">MLLTLAAALAGCQGQPRPEPPPAPEPAPPVMVPQPPRLALALGGGAARGFAHVGVIKMLESQGIKPDIVVGTSAGSVVGALYAAGNGGFALQEMTFDMDRNAFADWQFFGRGLLRGEALQKFINDHVGKQPIEKLPMRFGAVATKLRSGEGVLFERGDVGLAVRASSAIPGVFVSPVIGGEEYVDGGTVSPVPVSFAQRMGAEVIVAVDISQVVTESPSDTTVRTVLKTFDIMGNALKANELKLADVVITPNVKGIASADFESKQRAILEGERAALAAVPQIRAAIAAKTRLVPAPTAPARLPPAID</sequence>
<name>A0A1M5QE03_9GAMM</name>
<gene>
    <name evidence="6" type="ORF">SAMN04488068_2561</name>
</gene>
<dbReference type="Proteomes" id="UP000199758">
    <property type="component" value="Unassembled WGS sequence"/>
</dbReference>
<reference evidence="6 7" key="1">
    <citation type="submission" date="2016-11" db="EMBL/GenBank/DDBJ databases">
        <authorList>
            <person name="Jaros S."/>
            <person name="Januszkiewicz K."/>
            <person name="Wedrychowicz H."/>
        </authorList>
    </citation>
    <scope>NUCLEOTIDE SEQUENCE [LARGE SCALE GENOMIC DNA]</scope>
    <source>
        <strain evidence="6 7">CGMCC 1.7049</strain>
    </source>
</reference>
<dbReference type="InterPro" id="IPR016035">
    <property type="entry name" value="Acyl_Trfase/lysoPLipase"/>
</dbReference>
<dbReference type="PANTHER" id="PTHR14226:SF76">
    <property type="entry name" value="NTE FAMILY PROTEIN RSSA"/>
    <property type="match status" value="1"/>
</dbReference>
<dbReference type="EMBL" id="FQWZ01000006">
    <property type="protein sequence ID" value="SHH12434.1"/>
    <property type="molecule type" value="Genomic_DNA"/>
</dbReference>
<organism evidence="6 7">
    <name type="scientific">Hydrocarboniphaga daqingensis</name>
    <dbReference type="NCBI Taxonomy" id="490188"/>
    <lineage>
        <taxon>Bacteria</taxon>
        <taxon>Pseudomonadati</taxon>
        <taxon>Pseudomonadota</taxon>
        <taxon>Gammaproteobacteria</taxon>
        <taxon>Nevskiales</taxon>
        <taxon>Nevskiaceae</taxon>
        <taxon>Hydrocarboniphaga</taxon>
    </lineage>
</organism>
<accession>A0A1M5QE03</accession>
<feature type="short sequence motif" description="DGA/G" evidence="4">
    <location>
        <begin position="185"/>
        <end position="187"/>
    </location>
</feature>
<evidence type="ECO:0000256" key="1">
    <source>
        <dbReference type="ARBA" id="ARBA00022801"/>
    </source>
</evidence>
<evidence type="ECO:0000256" key="2">
    <source>
        <dbReference type="ARBA" id="ARBA00022963"/>
    </source>
</evidence>
<proteinExistence type="predicted"/>
<dbReference type="STRING" id="490188.SAMN04488068_2561"/>
<dbReference type="GO" id="GO:0016042">
    <property type="term" value="P:lipid catabolic process"/>
    <property type="evidence" value="ECO:0007669"/>
    <property type="project" value="UniProtKB-UniRule"/>
</dbReference>
<dbReference type="GO" id="GO:0016787">
    <property type="term" value="F:hydrolase activity"/>
    <property type="evidence" value="ECO:0007669"/>
    <property type="project" value="UniProtKB-UniRule"/>
</dbReference>